<dbReference type="Proteomes" id="UP000038010">
    <property type="component" value="Unassembled WGS sequence"/>
</dbReference>
<evidence type="ECO:0000256" key="7">
    <source>
        <dbReference type="ARBA" id="ARBA00023054"/>
    </source>
</evidence>
<evidence type="ECO:0000256" key="2">
    <source>
        <dbReference type="ARBA" id="ARBA00007210"/>
    </source>
</evidence>
<dbReference type="GeneID" id="28732734"/>
<comment type="subunit">
    <text evidence="10">Component of the exocyst complex.</text>
</comment>
<feature type="region of interest" description="Disordered" evidence="12">
    <location>
        <begin position="680"/>
        <end position="722"/>
    </location>
</feature>
<dbReference type="AlphaFoldDB" id="A0A0N0NKT9"/>
<evidence type="ECO:0000256" key="1">
    <source>
        <dbReference type="ARBA" id="ARBA00004398"/>
    </source>
</evidence>
<evidence type="ECO:0000256" key="12">
    <source>
        <dbReference type="SAM" id="MobiDB-lite"/>
    </source>
</evidence>
<protein>
    <recommendedName>
        <fullName evidence="3">Exocyst complex component EXO84</fullName>
    </recommendedName>
    <alternativeName>
        <fullName evidence="11">Exocyst complex component exo84</fullName>
    </alternativeName>
</protein>
<comment type="subcellular location">
    <subcellularLocation>
        <location evidence="1">Cytoplasmic vesicle</location>
        <location evidence="1">Secretory vesicle</location>
    </subcellularLocation>
</comment>
<dbReference type="InterPro" id="IPR042560">
    <property type="entry name" value="Exo84_C_2"/>
</dbReference>
<dbReference type="GO" id="GO:0030133">
    <property type="term" value="C:transport vesicle"/>
    <property type="evidence" value="ECO:0007669"/>
    <property type="project" value="UniProtKB-SubCell"/>
</dbReference>
<dbReference type="InterPro" id="IPR032403">
    <property type="entry name" value="Exo84_C"/>
</dbReference>
<keyword evidence="15" id="KW-1185">Reference proteome</keyword>
<feature type="compositionally biased region" description="Basic and acidic residues" evidence="12">
    <location>
        <begin position="703"/>
        <end position="712"/>
    </location>
</feature>
<dbReference type="RefSeq" id="XP_017998381.1">
    <property type="nucleotide sequence ID" value="XM_018140853.1"/>
</dbReference>
<dbReference type="GO" id="GO:0000145">
    <property type="term" value="C:exocyst"/>
    <property type="evidence" value="ECO:0007669"/>
    <property type="project" value="InterPro"/>
</dbReference>
<dbReference type="FunFam" id="2.30.29.30:FF:000264">
    <property type="entry name" value="Potential exocyst complex component Exo84"/>
    <property type="match status" value="1"/>
</dbReference>
<feature type="compositionally biased region" description="Low complexity" evidence="12">
    <location>
        <begin position="38"/>
        <end position="48"/>
    </location>
</feature>
<evidence type="ECO:0000256" key="9">
    <source>
        <dbReference type="ARBA" id="ARBA00057052"/>
    </source>
</evidence>
<dbReference type="Gene3D" id="1.20.58.1210">
    <property type="entry name" value="Exo84p, N-terminal helical domain"/>
    <property type="match status" value="1"/>
</dbReference>
<comment type="function">
    <text evidence="9">Involved in the secretory pathway as part of the exocyst complex which tethers secretory vesicles to the sites of exocytosis. Plays a role in both the assembly of the exocyst and the polarization of this complex to specific sites of the plasma membrane for exocytosis. Also involved in assembly of the spliceosome.</text>
</comment>
<dbReference type="EMBL" id="LFJN01000019">
    <property type="protein sequence ID" value="KPI38418.1"/>
    <property type="molecule type" value="Genomic_DNA"/>
</dbReference>
<gene>
    <name evidence="14" type="ORF">AB675_11961</name>
</gene>
<feature type="compositionally biased region" description="Basic and acidic residues" evidence="12">
    <location>
        <begin position="59"/>
        <end position="72"/>
    </location>
</feature>
<dbReference type="PANTHER" id="PTHR21426:SF12">
    <property type="entry name" value="EXOCYST COMPLEX COMPONENT 8"/>
    <property type="match status" value="1"/>
</dbReference>
<comment type="caution">
    <text evidence="14">The sequence shown here is derived from an EMBL/GenBank/DDBJ whole genome shotgun (WGS) entry which is preliminary data.</text>
</comment>
<dbReference type="Pfam" id="PF08700">
    <property type="entry name" value="VPS51_Exo84_N"/>
    <property type="match status" value="1"/>
</dbReference>
<feature type="compositionally biased region" description="Low complexity" evidence="12">
    <location>
        <begin position="680"/>
        <end position="702"/>
    </location>
</feature>
<keyword evidence="4" id="KW-0813">Transport</keyword>
<evidence type="ECO:0000256" key="10">
    <source>
        <dbReference type="ARBA" id="ARBA00065378"/>
    </source>
</evidence>
<evidence type="ECO:0000256" key="6">
    <source>
        <dbReference type="ARBA" id="ARBA00022927"/>
    </source>
</evidence>
<dbReference type="SUPFAM" id="SSF50729">
    <property type="entry name" value="PH domain-like"/>
    <property type="match status" value="1"/>
</dbReference>
<dbReference type="Gene3D" id="2.30.29.30">
    <property type="entry name" value="Pleckstrin-homology domain (PH domain)/Phosphotyrosine-binding domain (PTB)"/>
    <property type="match status" value="1"/>
</dbReference>
<dbReference type="Gene3D" id="1.20.58.1220">
    <property type="entry name" value="Exo84p, C-terminal helical domain"/>
    <property type="match status" value="1"/>
</dbReference>
<evidence type="ECO:0000259" key="13">
    <source>
        <dbReference type="Pfam" id="PF16528"/>
    </source>
</evidence>
<dbReference type="Pfam" id="PF16528">
    <property type="entry name" value="Exo84_C"/>
    <property type="match status" value="1"/>
</dbReference>
<dbReference type="GO" id="GO:0015031">
    <property type="term" value="P:protein transport"/>
    <property type="evidence" value="ECO:0007669"/>
    <property type="project" value="UniProtKB-KW"/>
</dbReference>
<comment type="similarity">
    <text evidence="2">Belongs to the EXO84 family.</text>
</comment>
<feature type="region of interest" description="Disordered" evidence="12">
    <location>
        <begin position="1"/>
        <end position="126"/>
    </location>
</feature>
<dbReference type="PANTHER" id="PTHR21426">
    <property type="entry name" value="EXOCYST COMPLEX COMPONENT 8"/>
    <property type="match status" value="1"/>
</dbReference>
<keyword evidence="8" id="KW-0968">Cytoplasmic vesicle</keyword>
<dbReference type="SUPFAM" id="SSF74788">
    <property type="entry name" value="Cullin repeat-like"/>
    <property type="match status" value="1"/>
</dbReference>
<evidence type="ECO:0000256" key="11">
    <source>
        <dbReference type="ARBA" id="ARBA00071741"/>
    </source>
</evidence>
<dbReference type="InterPro" id="IPR033961">
    <property type="entry name" value="Exo84"/>
</dbReference>
<dbReference type="InterPro" id="IPR016159">
    <property type="entry name" value="Cullin_repeat-like_dom_sf"/>
</dbReference>
<evidence type="ECO:0000313" key="15">
    <source>
        <dbReference type="Proteomes" id="UP000038010"/>
    </source>
</evidence>
<feature type="domain" description="Exocyst component Exo84 C-terminal" evidence="13">
    <location>
        <begin position="464"/>
        <end position="665"/>
    </location>
</feature>
<dbReference type="GO" id="GO:0006893">
    <property type="term" value="P:Golgi to plasma membrane transport"/>
    <property type="evidence" value="ECO:0007669"/>
    <property type="project" value="TreeGrafter"/>
</dbReference>
<dbReference type="InterPro" id="IPR011993">
    <property type="entry name" value="PH-like_dom_sf"/>
</dbReference>
<evidence type="ECO:0000313" key="14">
    <source>
        <dbReference type="EMBL" id="KPI38418.1"/>
    </source>
</evidence>
<proteinExistence type="inferred from homology"/>
<reference evidence="14 15" key="1">
    <citation type="submission" date="2015-06" db="EMBL/GenBank/DDBJ databases">
        <title>Draft genome of the ant-associated black yeast Phialophora attae CBS 131958.</title>
        <authorList>
            <person name="Moreno L.F."/>
            <person name="Stielow B.J."/>
            <person name="de Hoog S."/>
            <person name="Vicente V.A."/>
            <person name="Weiss V.A."/>
            <person name="de Vries M."/>
            <person name="Cruz L.M."/>
            <person name="Souza E.M."/>
        </authorList>
    </citation>
    <scope>NUCLEOTIDE SEQUENCE [LARGE SCALE GENOMIC DNA]</scope>
    <source>
        <strain evidence="14 15">CBS 131958</strain>
    </source>
</reference>
<sequence>MSEGRSLTLRKKRKDRPKISGPQTISAPRPLIPGQPTSNAQASSQSSNKRPDNNLSIPKTERTNTETSDLIKRRYSTRYNQLPNFGGGDAPAVPALPSALKRRSGGATSPKRPATREGGAPFKVDEDVLSDPNLAADRYVTSLLSNASETDIADYQNTLRRIKNRNSTNLQQSVYQNRTQFIKISKEAEKLKSEMQILRGLMGDLTGALSLTTSSSAATNGGGAALSPELSGSFKRRNANRSSVANLESMWNVQLQALWKNVEKSQKFLPAIPGRHIIMENGAWVELDSATWKPRRPVHLFLLNDHLLVASKKRKRMDPNVPNQGPAPTKLVAEECWSLQDIDMVDMSTTPGVVSNTAEERAIATAVTIRAAGRSLTYRSEKRDEAAKTQLLQTFRKAVEDLRKMNKVEISKSSPTMDSFNYFASRDGGAGLSRSGSVLSSLSTSRGEKPDILIEVDGKQQNFRWVESQIDELDIDIALQRFEEAVEKVEKLRKMTKTSLKSNTIAQELIQSKVDDRAAKLANLLCRELTDKPSYMATTKGLVAYLVRLGAEDQAREAYLSARSEALRKRSRQCVFEGDLHAYVFSISYVYFTMVKNTILIYQASFSAATMSAVIKWANEHLEGFSQILQRQMSSVDKEGRVWRECMDVVWEHEASQLGENGLDFRAVIGKGLEVREVKVPSVPKVPGGSSAAGSPAGQRGRSGSERSDRSGGRSKSRGPRQ</sequence>
<dbReference type="GO" id="GO:0006887">
    <property type="term" value="P:exocytosis"/>
    <property type="evidence" value="ECO:0007669"/>
    <property type="project" value="UniProtKB-KW"/>
</dbReference>
<dbReference type="Pfam" id="PF25345">
    <property type="entry name" value="PH_EXO84"/>
    <property type="match status" value="1"/>
</dbReference>
<organism evidence="14 15">
    <name type="scientific">Cyphellophora attinorum</name>
    <dbReference type="NCBI Taxonomy" id="1664694"/>
    <lineage>
        <taxon>Eukaryota</taxon>
        <taxon>Fungi</taxon>
        <taxon>Dikarya</taxon>
        <taxon>Ascomycota</taxon>
        <taxon>Pezizomycotina</taxon>
        <taxon>Eurotiomycetes</taxon>
        <taxon>Chaetothyriomycetidae</taxon>
        <taxon>Chaetothyriales</taxon>
        <taxon>Cyphellophoraceae</taxon>
        <taxon>Cyphellophora</taxon>
    </lineage>
</organism>
<dbReference type="InterPro" id="IPR042561">
    <property type="entry name" value="Exo84_C_1"/>
</dbReference>
<dbReference type="STRING" id="1664694.A0A0N0NKT9"/>
<evidence type="ECO:0000256" key="4">
    <source>
        <dbReference type="ARBA" id="ARBA00022448"/>
    </source>
</evidence>
<evidence type="ECO:0000256" key="8">
    <source>
        <dbReference type="ARBA" id="ARBA00023329"/>
    </source>
</evidence>
<dbReference type="VEuPathDB" id="FungiDB:AB675_11961"/>
<keyword evidence="6" id="KW-0653">Protein transport</keyword>
<evidence type="ECO:0000256" key="5">
    <source>
        <dbReference type="ARBA" id="ARBA00022483"/>
    </source>
</evidence>
<dbReference type="OrthoDB" id="642193at2759"/>
<evidence type="ECO:0000256" key="3">
    <source>
        <dbReference type="ARBA" id="ARBA00021269"/>
    </source>
</evidence>
<name>A0A0N0NKT9_9EURO</name>
<keyword evidence="5" id="KW-0268">Exocytosis</keyword>
<feature type="compositionally biased region" description="Basic residues" evidence="12">
    <location>
        <begin position="713"/>
        <end position="722"/>
    </location>
</feature>
<keyword evidence="7" id="KW-0175">Coiled coil</keyword>
<accession>A0A0N0NKT9</accession>